<dbReference type="PROSITE" id="PS51257">
    <property type="entry name" value="PROKAR_LIPOPROTEIN"/>
    <property type="match status" value="1"/>
</dbReference>
<dbReference type="EMBL" id="QEHR01000014">
    <property type="protein sequence ID" value="PVW12399.1"/>
    <property type="molecule type" value="Genomic_DNA"/>
</dbReference>
<dbReference type="OrthoDB" id="9786191at2"/>
<dbReference type="GO" id="GO:0009055">
    <property type="term" value="F:electron transfer activity"/>
    <property type="evidence" value="ECO:0007669"/>
    <property type="project" value="InterPro"/>
</dbReference>
<gene>
    <name evidence="1" type="ORF">DDV96_14890</name>
</gene>
<sequence>MIKESNLVQLIVVTLTILLTGCTTVSQDDLTVSSPISEVVTYSDNVKPIINNNCIICHSNPPQNGALMPLINYETVKEAVQNRNLIGRISNEDPVFLMPPGGPKLPQNLIDVVIQWNKDGLIEE</sequence>
<dbReference type="GO" id="GO:0020037">
    <property type="term" value="F:heme binding"/>
    <property type="evidence" value="ECO:0007669"/>
    <property type="project" value="InterPro"/>
</dbReference>
<reference evidence="1 2" key="1">
    <citation type="submission" date="2018-04" db="EMBL/GenBank/DDBJ databases">
        <title>Marixanthomonas spongiae HN-E44 sp. nov., isolated from a marine sponge.</title>
        <authorList>
            <person name="Luo L."/>
            <person name="Zhuang L."/>
        </authorList>
    </citation>
    <scope>NUCLEOTIDE SEQUENCE [LARGE SCALE GENOMIC DNA]</scope>
    <source>
        <strain evidence="1 2">HN-E44</strain>
    </source>
</reference>
<evidence type="ECO:0008006" key="3">
    <source>
        <dbReference type="Google" id="ProtNLM"/>
    </source>
</evidence>
<dbReference type="Proteomes" id="UP000245962">
    <property type="component" value="Unassembled WGS sequence"/>
</dbReference>
<organism evidence="1 2">
    <name type="scientific">Marixanthomonas spongiae</name>
    <dbReference type="NCBI Taxonomy" id="2174845"/>
    <lineage>
        <taxon>Bacteria</taxon>
        <taxon>Pseudomonadati</taxon>
        <taxon>Bacteroidota</taxon>
        <taxon>Flavobacteriia</taxon>
        <taxon>Flavobacteriales</taxon>
        <taxon>Flavobacteriaceae</taxon>
        <taxon>Marixanthomonas</taxon>
    </lineage>
</organism>
<comment type="caution">
    <text evidence="1">The sequence shown here is derived from an EMBL/GenBank/DDBJ whole genome shotgun (WGS) entry which is preliminary data.</text>
</comment>
<evidence type="ECO:0000313" key="2">
    <source>
        <dbReference type="Proteomes" id="UP000245962"/>
    </source>
</evidence>
<dbReference type="SUPFAM" id="SSF46626">
    <property type="entry name" value="Cytochrome c"/>
    <property type="match status" value="1"/>
</dbReference>
<proteinExistence type="predicted"/>
<accession>A0A2U0HU96</accession>
<protein>
    <recommendedName>
        <fullName evidence="3">Cytochrome c domain-containing protein</fullName>
    </recommendedName>
</protein>
<name>A0A2U0HU96_9FLAO</name>
<dbReference type="InterPro" id="IPR036909">
    <property type="entry name" value="Cyt_c-like_dom_sf"/>
</dbReference>
<evidence type="ECO:0000313" key="1">
    <source>
        <dbReference type="EMBL" id="PVW12399.1"/>
    </source>
</evidence>
<keyword evidence="2" id="KW-1185">Reference proteome</keyword>
<dbReference type="AlphaFoldDB" id="A0A2U0HU96"/>